<keyword evidence="2" id="KW-0813">Transport</keyword>
<dbReference type="AlphaFoldDB" id="A0A9Q0N7M4"/>
<organism evidence="16 17">
    <name type="scientific">Pseudolycoriella hygida</name>
    <dbReference type="NCBI Taxonomy" id="35572"/>
    <lineage>
        <taxon>Eukaryota</taxon>
        <taxon>Metazoa</taxon>
        <taxon>Ecdysozoa</taxon>
        <taxon>Arthropoda</taxon>
        <taxon>Hexapoda</taxon>
        <taxon>Insecta</taxon>
        <taxon>Pterygota</taxon>
        <taxon>Neoptera</taxon>
        <taxon>Endopterygota</taxon>
        <taxon>Diptera</taxon>
        <taxon>Nematocera</taxon>
        <taxon>Sciaroidea</taxon>
        <taxon>Sciaridae</taxon>
        <taxon>Pseudolycoriella</taxon>
    </lineage>
</organism>
<dbReference type="GO" id="GO:0015036">
    <property type="term" value="F:disulfide oxidoreductase activity"/>
    <property type="evidence" value="ECO:0007669"/>
    <property type="project" value="TreeGrafter"/>
</dbReference>
<evidence type="ECO:0000256" key="11">
    <source>
        <dbReference type="ARBA" id="ARBA00023284"/>
    </source>
</evidence>
<evidence type="ECO:0000256" key="3">
    <source>
        <dbReference type="ARBA" id="ARBA00022553"/>
    </source>
</evidence>
<sequence length="289" mass="33106">MSRNCMLFVFIICITWPQYISARDSVIHLTDENWRDLMDNEWLVQFHAPWCPACRSLTKQWETLASSSSQMGIQVAKIDVTENPSLSGRFFVTALPTIFHVINGEFRQYRGPRDSQTLEEFVVEKKWKNLETVPWYFYPDSYFMAAASYFFKLSHGLKDLNQYLLEQYSIPSWASYVLIAVVTILLGALIGLLFVCIVDFIFPPKHLQRKSFAQSSDAIASSNDEIPEDDLDDLSSSENGDDEKQLSPPSSPSKKKSKENSEASIEEVNDDDQTTKSADVRKRRTRKAD</sequence>
<feature type="region of interest" description="Disordered" evidence="12">
    <location>
        <begin position="218"/>
        <end position="289"/>
    </location>
</feature>
<evidence type="ECO:0000313" key="16">
    <source>
        <dbReference type="EMBL" id="KAJ6645273.1"/>
    </source>
</evidence>
<dbReference type="PANTHER" id="PTHR46107">
    <property type="entry name" value="DUMPY: SHORTER THAN WILD-TYPE"/>
    <property type="match status" value="1"/>
</dbReference>
<feature type="chain" id="PRO_5040314290" evidence="14">
    <location>
        <begin position="23"/>
        <end position="289"/>
    </location>
</feature>
<keyword evidence="11" id="KW-0676">Redox-active center</keyword>
<evidence type="ECO:0000259" key="15">
    <source>
        <dbReference type="PROSITE" id="PS51352"/>
    </source>
</evidence>
<keyword evidence="10" id="KW-1015">Disulfide bond</keyword>
<dbReference type="Pfam" id="PF00085">
    <property type="entry name" value="Thioredoxin"/>
    <property type="match status" value="1"/>
</dbReference>
<dbReference type="InterPro" id="IPR036249">
    <property type="entry name" value="Thioredoxin-like_sf"/>
</dbReference>
<keyword evidence="8 13" id="KW-1133">Transmembrane helix</keyword>
<evidence type="ECO:0000256" key="2">
    <source>
        <dbReference type="ARBA" id="ARBA00022448"/>
    </source>
</evidence>
<accession>A0A9Q0N7M4</accession>
<dbReference type="SUPFAM" id="SSF52833">
    <property type="entry name" value="Thioredoxin-like"/>
    <property type="match status" value="1"/>
</dbReference>
<gene>
    <name evidence="16" type="primary">TMX1</name>
    <name evidence="16" type="ORF">Bhyg_00477</name>
</gene>
<comment type="subcellular location">
    <subcellularLocation>
        <location evidence="1">Endoplasmic reticulum membrane</location>
        <topology evidence="1">Single-pass type I membrane protein</topology>
    </subcellularLocation>
</comment>
<dbReference type="Proteomes" id="UP001151699">
    <property type="component" value="Chromosome A"/>
</dbReference>
<keyword evidence="6" id="KW-0256">Endoplasmic reticulum</keyword>
<name>A0A9Q0N7M4_9DIPT</name>
<dbReference type="PANTHER" id="PTHR46107:SF3">
    <property type="entry name" value="THIOREDOXIN DOMAIN-CONTAINING PROTEIN"/>
    <property type="match status" value="1"/>
</dbReference>
<feature type="domain" description="Thioredoxin" evidence="15">
    <location>
        <begin position="18"/>
        <end position="127"/>
    </location>
</feature>
<reference evidence="16" key="1">
    <citation type="submission" date="2022-07" db="EMBL/GenBank/DDBJ databases">
        <authorList>
            <person name="Trinca V."/>
            <person name="Uliana J.V.C."/>
            <person name="Torres T.T."/>
            <person name="Ward R.J."/>
            <person name="Monesi N."/>
        </authorList>
    </citation>
    <scope>NUCLEOTIDE SEQUENCE</scope>
    <source>
        <strain evidence="16">HSMRA1968</strain>
        <tissue evidence="16">Whole embryos</tissue>
    </source>
</reference>
<feature type="transmembrane region" description="Helical" evidence="13">
    <location>
        <begin position="173"/>
        <end position="202"/>
    </location>
</feature>
<proteinExistence type="predicted"/>
<evidence type="ECO:0000256" key="5">
    <source>
        <dbReference type="ARBA" id="ARBA00022729"/>
    </source>
</evidence>
<feature type="signal peptide" evidence="14">
    <location>
        <begin position="1"/>
        <end position="22"/>
    </location>
</feature>
<keyword evidence="3" id="KW-0597">Phosphoprotein</keyword>
<keyword evidence="9 13" id="KW-0472">Membrane</keyword>
<dbReference type="InterPro" id="IPR052454">
    <property type="entry name" value="TMX_domain-containing"/>
</dbReference>
<evidence type="ECO:0000256" key="10">
    <source>
        <dbReference type="ARBA" id="ARBA00023157"/>
    </source>
</evidence>
<dbReference type="GO" id="GO:0005789">
    <property type="term" value="C:endoplasmic reticulum membrane"/>
    <property type="evidence" value="ECO:0007669"/>
    <property type="project" value="UniProtKB-SubCell"/>
</dbReference>
<evidence type="ECO:0000256" key="7">
    <source>
        <dbReference type="ARBA" id="ARBA00022982"/>
    </source>
</evidence>
<dbReference type="PROSITE" id="PS00194">
    <property type="entry name" value="THIOREDOXIN_1"/>
    <property type="match status" value="1"/>
</dbReference>
<dbReference type="PROSITE" id="PS51352">
    <property type="entry name" value="THIOREDOXIN_2"/>
    <property type="match status" value="1"/>
</dbReference>
<protein>
    <submittedName>
        <fullName evidence="16">Thioredoxin-related transmembrane protein 1</fullName>
    </submittedName>
</protein>
<evidence type="ECO:0000256" key="14">
    <source>
        <dbReference type="SAM" id="SignalP"/>
    </source>
</evidence>
<evidence type="ECO:0000256" key="9">
    <source>
        <dbReference type="ARBA" id="ARBA00023136"/>
    </source>
</evidence>
<evidence type="ECO:0000313" key="17">
    <source>
        <dbReference type="Proteomes" id="UP001151699"/>
    </source>
</evidence>
<feature type="compositionally biased region" description="Acidic residues" evidence="12">
    <location>
        <begin position="225"/>
        <end position="241"/>
    </location>
</feature>
<comment type="caution">
    <text evidence="16">The sequence shown here is derived from an EMBL/GenBank/DDBJ whole genome shotgun (WGS) entry which is preliminary data.</text>
</comment>
<dbReference type="EMBL" id="WJQU01000001">
    <property type="protein sequence ID" value="KAJ6645273.1"/>
    <property type="molecule type" value="Genomic_DNA"/>
</dbReference>
<keyword evidence="7" id="KW-0249">Electron transport</keyword>
<dbReference type="InterPro" id="IPR017937">
    <property type="entry name" value="Thioredoxin_CS"/>
</dbReference>
<evidence type="ECO:0000256" key="6">
    <source>
        <dbReference type="ARBA" id="ARBA00022824"/>
    </source>
</evidence>
<dbReference type="OrthoDB" id="7869097at2759"/>
<evidence type="ECO:0000256" key="13">
    <source>
        <dbReference type="SAM" id="Phobius"/>
    </source>
</evidence>
<dbReference type="InterPro" id="IPR013766">
    <property type="entry name" value="Thioredoxin_domain"/>
</dbReference>
<dbReference type="Gene3D" id="3.40.30.10">
    <property type="entry name" value="Glutaredoxin"/>
    <property type="match status" value="1"/>
</dbReference>
<keyword evidence="4 13" id="KW-0812">Transmembrane</keyword>
<evidence type="ECO:0000256" key="1">
    <source>
        <dbReference type="ARBA" id="ARBA00004115"/>
    </source>
</evidence>
<keyword evidence="5 14" id="KW-0732">Signal</keyword>
<evidence type="ECO:0000256" key="8">
    <source>
        <dbReference type="ARBA" id="ARBA00022989"/>
    </source>
</evidence>
<evidence type="ECO:0000256" key="12">
    <source>
        <dbReference type="SAM" id="MobiDB-lite"/>
    </source>
</evidence>
<keyword evidence="17" id="KW-1185">Reference proteome</keyword>
<evidence type="ECO:0000256" key="4">
    <source>
        <dbReference type="ARBA" id="ARBA00022692"/>
    </source>
</evidence>